<name>A0A6A1V196_9ROSI</name>
<feature type="active site" evidence="8">
    <location>
        <position position="115"/>
    </location>
</feature>
<evidence type="ECO:0000256" key="10">
    <source>
        <dbReference type="SAM" id="SignalP"/>
    </source>
</evidence>
<dbReference type="GO" id="GO:0016787">
    <property type="term" value="F:hydrolase activity"/>
    <property type="evidence" value="ECO:0007669"/>
    <property type="project" value="UniProtKB-KW"/>
</dbReference>
<evidence type="ECO:0000256" key="4">
    <source>
        <dbReference type="ARBA" id="ARBA00022801"/>
    </source>
</evidence>
<keyword evidence="3" id="KW-0255">Endonuclease</keyword>
<protein>
    <submittedName>
        <fullName evidence="11">Extracellular ribonuclease LE</fullName>
    </submittedName>
</protein>
<evidence type="ECO:0000256" key="8">
    <source>
        <dbReference type="PIRSR" id="PIRSR633697-1"/>
    </source>
</evidence>
<keyword evidence="2" id="KW-0540">Nuclease</keyword>
<evidence type="ECO:0000313" key="12">
    <source>
        <dbReference type="Proteomes" id="UP000516437"/>
    </source>
</evidence>
<evidence type="ECO:0000256" key="7">
    <source>
        <dbReference type="ARBA" id="ARBA00054578"/>
    </source>
</evidence>
<evidence type="ECO:0000256" key="9">
    <source>
        <dbReference type="RuleBase" id="RU004328"/>
    </source>
</evidence>
<organism evidence="11 12">
    <name type="scientific">Morella rubra</name>
    <name type="common">Chinese bayberry</name>
    <dbReference type="NCBI Taxonomy" id="262757"/>
    <lineage>
        <taxon>Eukaryota</taxon>
        <taxon>Viridiplantae</taxon>
        <taxon>Streptophyta</taxon>
        <taxon>Embryophyta</taxon>
        <taxon>Tracheophyta</taxon>
        <taxon>Spermatophyta</taxon>
        <taxon>Magnoliopsida</taxon>
        <taxon>eudicotyledons</taxon>
        <taxon>Gunneridae</taxon>
        <taxon>Pentapetalae</taxon>
        <taxon>rosids</taxon>
        <taxon>fabids</taxon>
        <taxon>Fagales</taxon>
        <taxon>Myricaceae</taxon>
        <taxon>Morella</taxon>
    </lineage>
</organism>
<dbReference type="InterPro" id="IPR001568">
    <property type="entry name" value="RNase_T2-like"/>
</dbReference>
<feature type="active site" evidence="8">
    <location>
        <position position="61"/>
    </location>
</feature>
<feature type="chain" id="PRO_5025339719" evidence="10">
    <location>
        <begin position="23"/>
        <end position="227"/>
    </location>
</feature>
<dbReference type="GO" id="GO:0003723">
    <property type="term" value="F:RNA binding"/>
    <property type="evidence" value="ECO:0007669"/>
    <property type="project" value="InterPro"/>
</dbReference>
<dbReference type="Pfam" id="PF00445">
    <property type="entry name" value="Ribonuclease_T2"/>
    <property type="match status" value="1"/>
</dbReference>
<sequence>MKSNYSFLVKLLMVQCLAISSASQGYDFFYFVQQWPGSYCDTTQGCCYPTTGKPATDFGIHGLWPNYDDGSYPSNCDPNNPFDLSLISDLTSQLQVSWPSLSCPSSDDTSFWTHEWDTHGTCSESVLDEHAYFQAALNLKSQASTLQFLESAGIQPDGGFYNLTSIQNAIQGGIGYEPYIECNTDASGNSQLYQVYLCVDYNGSSFIDCPVFPTGGSCPSSIEFPTF</sequence>
<accession>A0A6A1V196</accession>
<dbReference type="EMBL" id="RXIC02000025">
    <property type="protein sequence ID" value="KAB1206423.1"/>
    <property type="molecule type" value="Genomic_DNA"/>
</dbReference>
<keyword evidence="5" id="KW-1015">Disulfide bond</keyword>
<keyword evidence="6" id="KW-0456">Lyase</keyword>
<evidence type="ECO:0000256" key="5">
    <source>
        <dbReference type="ARBA" id="ARBA00023157"/>
    </source>
</evidence>
<feature type="signal peptide" evidence="10">
    <location>
        <begin position="1"/>
        <end position="22"/>
    </location>
</feature>
<evidence type="ECO:0000313" key="11">
    <source>
        <dbReference type="EMBL" id="KAB1206423.1"/>
    </source>
</evidence>
<dbReference type="GO" id="GO:0005576">
    <property type="term" value="C:extracellular region"/>
    <property type="evidence" value="ECO:0007669"/>
    <property type="project" value="TreeGrafter"/>
</dbReference>
<dbReference type="PANTHER" id="PTHR11240">
    <property type="entry name" value="RIBONUCLEASE T2"/>
    <property type="match status" value="1"/>
</dbReference>
<dbReference type="PROSITE" id="PS00531">
    <property type="entry name" value="RNASE_T2_2"/>
    <property type="match status" value="1"/>
</dbReference>
<proteinExistence type="inferred from homology"/>
<dbReference type="PROSITE" id="PS00530">
    <property type="entry name" value="RNASE_T2_1"/>
    <property type="match status" value="1"/>
</dbReference>
<evidence type="ECO:0000256" key="6">
    <source>
        <dbReference type="ARBA" id="ARBA00023239"/>
    </source>
</evidence>
<reference evidence="11 12" key="1">
    <citation type="journal article" date="2019" name="Plant Biotechnol. J.">
        <title>The red bayberry genome and genetic basis of sex determination.</title>
        <authorList>
            <person name="Jia H.M."/>
            <person name="Jia H.J."/>
            <person name="Cai Q.L."/>
            <person name="Wang Y."/>
            <person name="Zhao H.B."/>
            <person name="Yang W.F."/>
            <person name="Wang G.Y."/>
            <person name="Li Y.H."/>
            <person name="Zhan D.L."/>
            <person name="Shen Y.T."/>
            <person name="Niu Q.F."/>
            <person name="Chang L."/>
            <person name="Qiu J."/>
            <person name="Zhao L."/>
            <person name="Xie H.B."/>
            <person name="Fu W.Y."/>
            <person name="Jin J."/>
            <person name="Li X.W."/>
            <person name="Jiao Y."/>
            <person name="Zhou C.C."/>
            <person name="Tu T."/>
            <person name="Chai C.Y."/>
            <person name="Gao J.L."/>
            <person name="Fan L.J."/>
            <person name="van de Weg E."/>
            <person name="Wang J.Y."/>
            <person name="Gao Z.S."/>
        </authorList>
    </citation>
    <scope>NUCLEOTIDE SEQUENCE [LARGE SCALE GENOMIC DNA]</scope>
    <source>
        <tissue evidence="11">Leaves</tissue>
    </source>
</reference>
<gene>
    <name evidence="11" type="ORF">CJ030_MR7G000121</name>
</gene>
<evidence type="ECO:0000256" key="1">
    <source>
        <dbReference type="ARBA" id="ARBA00007469"/>
    </source>
</evidence>
<dbReference type="AlphaFoldDB" id="A0A6A1V196"/>
<dbReference type="OrthoDB" id="435754at2759"/>
<dbReference type="CDD" id="cd01061">
    <property type="entry name" value="RNase_T2_euk"/>
    <property type="match status" value="1"/>
</dbReference>
<dbReference type="Proteomes" id="UP000516437">
    <property type="component" value="Chromosome 7"/>
</dbReference>
<dbReference type="GO" id="GO:0006401">
    <property type="term" value="P:RNA catabolic process"/>
    <property type="evidence" value="ECO:0007669"/>
    <property type="project" value="TreeGrafter"/>
</dbReference>
<feature type="active site" evidence="8">
    <location>
        <position position="119"/>
    </location>
</feature>
<dbReference type="FunFam" id="3.90.730.10:FF:000003">
    <property type="entry name" value="Ribonuclease 3"/>
    <property type="match status" value="1"/>
</dbReference>
<dbReference type="InterPro" id="IPR036430">
    <property type="entry name" value="RNase_T2-like_sf"/>
</dbReference>
<comment type="similarity">
    <text evidence="1 9">Belongs to the RNase T2 family.</text>
</comment>
<keyword evidence="10" id="KW-0732">Signal</keyword>
<comment type="function">
    <text evidence="7">May remobilize phosphate, particularly when cells senesce or when phosphate becomes limiting.</text>
</comment>
<evidence type="ECO:0000256" key="2">
    <source>
        <dbReference type="ARBA" id="ARBA00022722"/>
    </source>
</evidence>
<comment type="caution">
    <text evidence="11">The sequence shown here is derived from an EMBL/GenBank/DDBJ whole genome shotgun (WGS) entry which is preliminary data.</text>
</comment>
<evidence type="ECO:0000256" key="3">
    <source>
        <dbReference type="ARBA" id="ARBA00022759"/>
    </source>
</evidence>
<keyword evidence="4" id="KW-0378">Hydrolase</keyword>
<dbReference type="InterPro" id="IPR033697">
    <property type="entry name" value="Ribonuclease_T2_eukaryotic"/>
</dbReference>
<dbReference type="GO" id="GO:0033897">
    <property type="term" value="F:ribonuclease T2 activity"/>
    <property type="evidence" value="ECO:0007669"/>
    <property type="project" value="InterPro"/>
</dbReference>
<dbReference type="InterPro" id="IPR033130">
    <property type="entry name" value="RNase_T2_His_AS_2"/>
</dbReference>
<dbReference type="PANTHER" id="PTHR11240:SF72">
    <property type="entry name" value="RIBONUCLEASE 1"/>
    <property type="match status" value="1"/>
</dbReference>
<dbReference type="Gene3D" id="3.90.730.10">
    <property type="entry name" value="Ribonuclease T2-like"/>
    <property type="match status" value="1"/>
</dbReference>
<keyword evidence="12" id="KW-1185">Reference proteome</keyword>
<dbReference type="InterPro" id="IPR018188">
    <property type="entry name" value="RNase_T2_His_AS_1"/>
</dbReference>
<dbReference type="SUPFAM" id="SSF55895">
    <property type="entry name" value="Ribonuclease Rh-like"/>
    <property type="match status" value="1"/>
</dbReference>